<feature type="transmembrane region" description="Helical" evidence="6">
    <location>
        <begin position="61"/>
        <end position="83"/>
    </location>
</feature>
<dbReference type="AlphaFoldDB" id="A0A1D9P350"/>
<feature type="transmembrane region" description="Helical" evidence="6">
    <location>
        <begin position="236"/>
        <end position="259"/>
    </location>
</feature>
<evidence type="ECO:0000256" key="1">
    <source>
        <dbReference type="ARBA" id="ARBA00004651"/>
    </source>
</evidence>
<evidence type="ECO:0000256" key="2">
    <source>
        <dbReference type="ARBA" id="ARBA00022475"/>
    </source>
</evidence>
<evidence type="ECO:0000256" key="6">
    <source>
        <dbReference type="PIRNR" id="PIRNR018968"/>
    </source>
</evidence>
<dbReference type="GO" id="GO:0005886">
    <property type="term" value="C:plasma membrane"/>
    <property type="evidence" value="ECO:0007669"/>
    <property type="project" value="UniProtKB-SubCell"/>
</dbReference>
<comment type="similarity">
    <text evidence="6">Belongs to the ABC-4 integral membrane protein family.</text>
</comment>
<feature type="transmembrane region" description="Helical" evidence="6">
    <location>
        <begin position="21"/>
        <end position="41"/>
    </location>
</feature>
<accession>A0A1D9P350</accession>
<keyword evidence="6" id="KW-0813">Transport</keyword>
<proteinExistence type="inferred from homology"/>
<evidence type="ECO:0000313" key="9">
    <source>
        <dbReference type="Proteomes" id="UP000179284"/>
    </source>
</evidence>
<dbReference type="Proteomes" id="UP000179284">
    <property type="component" value="Chromosome I"/>
</dbReference>
<dbReference type="PANTHER" id="PTHR46795">
    <property type="entry name" value="ABC TRANSPORTER PERMEASE-RELATED-RELATED"/>
    <property type="match status" value="1"/>
</dbReference>
<gene>
    <name evidence="8" type="ORF">bhn_I2003</name>
</gene>
<dbReference type="GO" id="GO:0055085">
    <property type="term" value="P:transmembrane transport"/>
    <property type="evidence" value="ECO:0007669"/>
    <property type="project" value="UniProtKB-UniRule"/>
</dbReference>
<evidence type="ECO:0000256" key="5">
    <source>
        <dbReference type="ARBA" id="ARBA00023136"/>
    </source>
</evidence>
<keyword evidence="5 6" id="KW-0472">Membrane</keyword>
<evidence type="ECO:0000256" key="4">
    <source>
        <dbReference type="ARBA" id="ARBA00022989"/>
    </source>
</evidence>
<feature type="transmembrane region" description="Helical" evidence="6">
    <location>
        <begin position="289"/>
        <end position="315"/>
    </location>
</feature>
<dbReference type="PANTHER" id="PTHR46795:SF3">
    <property type="entry name" value="ABC TRANSPORTER PERMEASE"/>
    <property type="match status" value="1"/>
</dbReference>
<dbReference type="RefSeq" id="WP_071176681.1">
    <property type="nucleotide sequence ID" value="NZ_CP017831.1"/>
</dbReference>
<keyword evidence="3 6" id="KW-0812">Transmembrane</keyword>
<evidence type="ECO:0000259" key="7">
    <source>
        <dbReference type="Pfam" id="PF02687"/>
    </source>
</evidence>
<feature type="transmembrane region" description="Helical" evidence="6">
    <location>
        <begin position="206"/>
        <end position="224"/>
    </location>
</feature>
<evidence type="ECO:0000256" key="3">
    <source>
        <dbReference type="ARBA" id="ARBA00022692"/>
    </source>
</evidence>
<sequence length="667" mass="74384">MNHNLLGNLALTGLKNNKKAVLPYILASAFTVMVFHILVSLIDSKYIMRDGVAAFKGANYIVRFVSIGSIVVGIFAMIFLFYGNQFVMKGYKKEIGLYGVLGLSRKNVSTVMALESLIISASSIVLGVVAGAFMNKLMVLWIYRIIKQPFVSGMDFSLRGTMLTVIFFAVVFGICLIHNLLTVRLGNPIELLKSDNIGEKEPKVKVVLLIIGAIALLVGYKMALSTDNTFVALGNLFKAMILVTIATYALFIAGSIFVLKMLKKNKNYYYKTKHFISVSNLMYRMKHNAAGLASICILSTGVILLLVCSTALFMLGEQNINSMFRRDVVVRDINDGDVTLDEYDAVVTKAVKEAGISDSDRIVRKYYMDICNVSADGSIECYTKGNYDFTSMRVLYVITLDEYNLYTGEKETLDAGEILRYSAGAKVKAGENFNIYGSDYKIKKKISSKCLEEVFDPSMSLFDEEIIVVADKTEKEKLLSQNPESLVGFEQVYVGFNVPKDTSYEQIGIVKDTILKAPFEASVTYKEDERSSFYSIYGGIFFVGIFLAALFLIATVMIIFYKQMSEGFEDKKRFEILSNAGLSDKEAKGAIKSQVMLMFFLPVTTAIIHMIVASKIIRLFLGMILYVDTLTFNLAIIVVSLIFLGVYTLVYNITSKQYYNIVYGKEA</sequence>
<keyword evidence="2 6" id="KW-1003">Cell membrane</keyword>
<dbReference type="Pfam" id="PF02687">
    <property type="entry name" value="FtsX"/>
    <property type="match status" value="1"/>
</dbReference>
<organism evidence="8 9">
    <name type="scientific">Butyrivibrio hungatei</name>
    <dbReference type="NCBI Taxonomy" id="185008"/>
    <lineage>
        <taxon>Bacteria</taxon>
        <taxon>Bacillati</taxon>
        <taxon>Bacillota</taxon>
        <taxon>Clostridia</taxon>
        <taxon>Lachnospirales</taxon>
        <taxon>Lachnospiraceae</taxon>
        <taxon>Butyrivibrio</taxon>
    </lineage>
</organism>
<feature type="transmembrane region" description="Helical" evidence="6">
    <location>
        <begin position="623"/>
        <end position="650"/>
    </location>
</feature>
<dbReference type="InterPro" id="IPR052536">
    <property type="entry name" value="ABC-4_Integral_Memb_Prot"/>
</dbReference>
<dbReference type="InterPro" id="IPR027022">
    <property type="entry name" value="ABC_permease_BceB-typ"/>
</dbReference>
<feature type="domain" description="ABC3 transporter permease C-terminal" evidence="7">
    <location>
        <begin position="68"/>
        <end position="177"/>
    </location>
</feature>
<dbReference type="KEGG" id="bhu:bhn_I2003"/>
<keyword evidence="4 6" id="KW-1133">Transmembrane helix</keyword>
<feature type="transmembrane region" description="Helical" evidence="6">
    <location>
        <begin position="536"/>
        <end position="561"/>
    </location>
</feature>
<feature type="transmembrane region" description="Helical" evidence="6">
    <location>
        <begin position="117"/>
        <end position="143"/>
    </location>
</feature>
<dbReference type="InterPro" id="IPR003838">
    <property type="entry name" value="ABC3_permease_C"/>
</dbReference>
<dbReference type="OrthoDB" id="9781780at2"/>
<dbReference type="PIRSF" id="PIRSF018968">
    <property type="entry name" value="ABC_permease_BceB"/>
    <property type="match status" value="1"/>
</dbReference>
<dbReference type="EMBL" id="CP017831">
    <property type="protein sequence ID" value="AOZ97036.1"/>
    <property type="molecule type" value="Genomic_DNA"/>
</dbReference>
<name>A0A1D9P350_9FIRM</name>
<protein>
    <submittedName>
        <fullName evidence="8">ABC transporter permease protein</fullName>
    </submittedName>
</protein>
<evidence type="ECO:0000313" key="8">
    <source>
        <dbReference type="EMBL" id="AOZ97036.1"/>
    </source>
</evidence>
<keyword evidence="9" id="KW-1185">Reference proteome</keyword>
<feature type="transmembrane region" description="Helical" evidence="6">
    <location>
        <begin position="163"/>
        <end position="185"/>
    </location>
</feature>
<comment type="subcellular location">
    <subcellularLocation>
        <location evidence="1 6">Cell membrane</location>
        <topology evidence="1 6">Multi-pass membrane protein</topology>
    </subcellularLocation>
</comment>
<reference evidence="9" key="1">
    <citation type="submission" date="2016-10" db="EMBL/GenBank/DDBJ databases">
        <title>The complete genome sequence of the rumen bacterium Butyrivibrio hungatei MB2003.</title>
        <authorList>
            <person name="Palevich N."/>
            <person name="Kelly W.J."/>
            <person name="Leahy S.C."/>
            <person name="Altermann E."/>
            <person name="Rakonjac J."/>
            <person name="Attwood G.T."/>
        </authorList>
    </citation>
    <scope>NUCLEOTIDE SEQUENCE [LARGE SCALE GENOMIC DNA]</scope>
    <source>
        <strain evidence="9">MB2003</strain>
    </source>
</reference>
<feature type="transmembrane region" description="Helical" evidence="6">
    <location>
        <begin position="595"/>
        <end position="617"/>
    </location>
</feature>